<keyword evidence="1" id="KW-0472">Membrane</keyword>
<evidence type="ECO:0000313" key="2">
    <source>
        <dbReference type="EMBL" id="SHK63429.1"/>
    </source>
</evidence>
<keyword evidence="1" id="KW-1133">Transmembrane helix</keyword>
<evidence type="ECO:0000313" key="3">
    <source>
        <dbReference type="Proteomes" id="UP000184314"/>
    </source>
</evidence>
<keyword evidence="3" id="KW-1185">Reference proteome</keyword>
<protein>
    <submittedName>
        <fullName evidence="2">Uncharacterized protein</fullName>
    </submittedName>
</protein>
<dbReference type="EMBL" id="FQZX01000003">
    <property type="protein sequence ID" value="SHK63429.1"/>
    <property type="molecule type" value="Genomic_DNA"/>
</dbReference>
<proteinExistence type="predicted"/>
<dbReference type="Proteomes" id="UP000184314">
    <property type="component" value="Unassembled WGS sequence"/>
</dbReference>
<dbReference type="AlphaFoldDB" id="A0A1M6U2P1"/>
<organism evidence="2 3">
    <name type="scientific">Maribacter aquivivus</name>
    <dbReference type="NCBI Taxonomy" id="228958"/>
    <lineage>
        <taxon>Bacteria</taxon>
        <taxon>Pseudomonadati</taxon>
        <taxon>Bacteroidota</taxon>
        <taxon>Flavobacteriia</taxon>
        <taxon>Flavobacteriales</taxon>
        <taxon>Flavobacteriaceae</taxon>
        <taxon>Maribacter</taxon>
    </lineage>
</organism>
<evidence type="ECO:0000256" key="1">
    <source>
        <dbReference type="SAM" id="Phobius"/>
    </source>
</evidence>
<keyword evidence="1" id="KW-0812">Transmembrane</keyword>
<feature type="transmembrane region" description="Helical" evidence="1">
    <location>
        <begin position="12"/>
        <end position="35"/>
    </location>
</feature>
<accession>A0A1M6U2P1</accession>
<sequence length="79" mass="8792">MKNKYNFFKLLKITIGITLIICSLIPFIEIVLAIIDSENKKVRIFAYTLYPNSAISNLPFLAAAFAISGALILSRIGEK</sequence>
<feature type="transmembrane region" description="Helical" evidence="1">
    <location>
        <begin position="55"/>
        <end position="73"/>
    </location>
</feature>
<name>A0A1M6U2P1_9FLAO</name>
<reference evidence="3" key="1">
    <citation type="submission" date="2016-11" db="EMBL/GenBank/DDBJ databases">
        <authorList>
            <person name="Varghese N."/>
            <person name="Submissions S."/>
        </authorList>
    </citation>
    <scope>NUCLEOTIDE SEQUENCE [LARGE SCALE GENOMIC DNA]</scope>
    <source>
        <strain evidence="3">DSM 16478</strain>
    </source>
</reference>
<dbReference type="RefSeq" id="WP_073246525.1">
    <property type="nucleotide sequence ID" value="NZ_FQZX01000003.1"/>
</dbReference>
<gene>
    <name evidence="2" type="ORF">SAMN04488007_3459</name>
</gene>
<dbReference type="STRING" id="228958.SAMN04488007_3459"/>